<dbReference type="AlphaFoldDB" id="A0A133XQP4"/>
<dbReference type="PROSITE" id="PS51671">
    <property type="entry name" value="ACT"/>
    <property type="match status" value="1"/>
</dbReference>
<dbReference type="SUPFAM" id="SSF55021">
    <property type="entry name" value="ACT-like"/>
    <property type="match status" value="1"/>
</dbReference>
<evidence type="ECO:0000256" key="2">
    <source>
        <dbReference type="SAM" id="MobiDB-lite"/>
    </source>
</evidence>
<dbReference type="InterPro" id="IPR022986">
    <property type="entry name" value="UPF0237_ACT"/>
</dbReference>
<comment type="caution">
    <text evidence="4">The sequence shown here is derived from an EMBL/GenBank/DDBJ whole genome shotgun (WGS) entry which is preliminary data.</text>
</comment>
<dbReference type="CDD" id="cd04872">
    <property type="entry name" value="ACT_1ZPV"/>
    <property type="match status" value="1"/>
</dbReference>
<feature type="compositionally biased region" description="Polar residues" evidence="2">
    <location>
        <begin position="7"/>
        <end position="18"/>
    </location>
</feature>
<dbReference type="EMBL" id="LSCR01000040">
    <property type="protein sequence ID" value="KXB33259.1"/>
    <property type="molecule type" value="Genomic_DNA"/>
</dbReference>
<sequence length="115" mass="12601">MKGSRMSEMNSCTVNTPSEKTDEAASERAIITVLGADRSGIVSAVSGVLASQNVNILDISQTILQGIFTMTMLVDLACATNDFSDTQKQLSELATKLDLQITMQREDVFKFMYRL</sequence>
<dbReference type="PATRIC" id="fig|1393034.3.peg.1200"/>
<reference evidence="5" key="1">
    <citation type="submission" date="2016-01" db="EMBL/GenBank/DDBJ databases">
        <authorList>
            <person name="Mitreva M."/>
            <person name="Pepin K.H."/>
            <person name="Mihindukulasuriya K.A."/>
            <person name="Fulton R."/>
            <person name="Fronick C."/>
            <person name="O'Laughlin M."/>
            <person name="Miner T."/>
            <person name="Herter B."/>
            <person name="Rosa B.A."/>
            <person name="Cordes M."/>
            <person name="Tomlinson C."/>
            <person name="Wollam A."/>
            <person name="Palsikar V.B."/>
            <person name="Mardis E.R."/>
            <person name="Wilson R.K."/>
        </authorList>
    </citation>
    <scope>NUCLEOTIDE SEQUENCE [LARGE SCALE GENOMIC DNA]</scope>
    <source>
        <strain evidence="5">DNF00019</strain>
    </source>
</reference>
<evidence type="ECO:0000313" key="5">
    <source>
        <dbReference type="Proteomes" id="UP000070675"/>
    </source>
</evidence>
<dbReference type="PANTHER" id="PTHR34875">
    <property type="entry name" value="UPF0237 PROTEIN MJ1558"/>
    <property type="match status" value="1"/>
</dbReference>
<protein>
    <recommendedName>
        <fullName evidence="1">UPF0237 protein HMPREF3192_01231</fullName>
    </recommendedName>
</protein>
<dbReference type="Gene3D" id="3.30.70.260">
    <property type="match status" value="1"/>
</dbReference>
<dbReference type="STRING" id="1393034.HMPREF3192_01231"/>
<dbReference type="PANTHER" id="PTHR34875:SF6">
    <property type="entry name" value="UPF0237 PROTEIN MJ1558"/>
    <property type="match status" value="1"/>
</dbReference>
<evidence type="ECO:0000259" key="3">
    <source>
        <dbReference type="PROSITE" id="PS51671"/>
    </source>
</evidence>
<name>A0A133XQP4_9ACTN</name>
<dbReference type="InterPro" id="IPR050990">
    <property type="entry name" value="UPF0237/GcvR_regulator"/>
</dbReference>
<accession>A0A133XQP4</accession>
<dbReference type="Proteomes" id="UP000070675">
    <property type="component" value="Unassembled WGS sequence"/>
</dbReference>
<proteinExistence type="inferred from homology"/>
<dbReference type="InterPro" id="IPR045865">
    <property type="entry name" value="ACT-like_dom_sf"/>
</dbReference>
<organism evidence="4 5">
    <name type="scientific">Atopobium deltae</name>
    <dbReference type="NCBI Taxonomy" id="1393034"/>
    <lineage>
        <taxon>Bacteria</taxon>
        <taxon>Bacillati</taxon>
        <taxon>Actinomycetota</taxon>
        <taxon>Coriobacteriia</taxon>
        <taxon>Coriobacteriales</taxon>
        <taxon>Atopobiaceae</taxon>
        <taxon>Atopobium</taxon>
    </lineage>
</organism>
<gene>
    <name evidence="4" type="ORF">HMPREF3192_01231</name>
</gene>
<dbReference type="NCBIfam" id="NF001220">
    <property type="entry name" value="PRK00194.1"/>
    <property type="match status" value="1"/>
</dbReference>
<dbReference type="InterPro" id="IPR002912">
    <property type="entry name" value="ACT_dom"/>
</dbReference>
<keyword evidence="5" id="KW-1185">Reference proteome</keyword>
<dbReference type="HAMAP" id="MF_01054">
    <property type="entry name" value="UPF0237"/>
    <property type="match status" value="1"/>
</dbReference>
<evidence type="ECO:0000313" key="4">
    <source>
        <dbReference type="EMBL" id="KXB33259.1"/>
    </source>
</evidence>
<comment type="similarity">
    <text evidence="1">Belongs to the UPF0237 family.</text>
</comment>
<dbReference type="Pfam" id="PF13740">
    <property type="entry name" value="ACT_6"/>
    <property type="match status" value="1"/>
</dbReference>
<evidence type="ECO:0000256" key="1">
    <source>
        <dbReference type="HAMAP-Rule" id="MF_01054"/>
    </source>
</evidence>
<feature type="domain" description="ACT" evidence="3">
    <location>
        <begin position="30"/>
        <end position="104"/>
    </location>
</feature>
<feature type="region of interest" description="Disordered" evidence="2">
    <location>
        <begin position="1"/>
        <end position="23"/>
    </location>
</feature>